<dbReference type="AlphaFoldDB" id="A0A5B7HH70"/>
<name>A0A5B7HH70_PORTR</name>
<reference evidence="1 2" key="1">
    <citation type="submission" date="2019-05" db="EMBL/GenBank/DDBJ databases">
        <title>Another draft genome of Portunus trituberculatus and its Hox gene families provides insights of decapod evolution.</title>
        <authorList>
            <person name="Jeong J.-H."/>
            <person name="Song I."/>
            <person name="Kim S."/>
            <person name="Choi T."/>
            <person name="Kim D."/>
            <person name="Ryu S."/>
            <person name="Kim W."/>
        </authorList>
    </citation>
    <scope>NUCLEOTIDE SEQUENCE [LARGE SCALE GENOMIC DNA]</scope>
    <source>
        <tissue evidence="1">Muscle</tissue>
    </source>
</reference>
<evidence type="ECO:0000313" key="2">
    <source>
        <dbReference type="Proteomes" id="UP000324222"/>
    </source>
</evidence>
<dbReference type="EMBL" id="VSRR010028149">
    <property type="protein sequence ID" value="MPC68637.1"/>
    <property type="molecule type" value="Genomic_DNA"/>
</dbReference>
<gene>
    <name evidence="1" type="ORF">E2C01_062839</name>
</gene>
<keyword evidence="2" id="KW-1185">Reference proteome</keyword>
<dbReference type="Proteomes" id="UP000324222">
    <property type="component" value="Unassembled WGS sequence"/>
</dbReference>
<evidence type="ECO:0000313" key="1">
    <source>
        <dbReference type="EMBL" id="MPC68637.1"/>
    </source>
</evidence>
<protein>
    <submittedName>
        <fullName evidence="1">Uncharacterized protein</fullName>
    </submittedName>
</protein>
<organism evidence="1 2">
    <name type="scientific">Portunus trituberculatus</name>
    <name type="common">Swimming crab</name>
    <name type="synonym">Neptunus trituberculatus</name>
    <dbReference type="NCBI Taxonomy" id="210409"/>
    <lineage>
        <taxon>Eukaryota</taxon>
        <taxon>Metazoa</taxon>
        <taxon>Ecdysozoa</taxon>
        <taxon>Arthropoda</taxon>
        <taxon>Crustacea</taxon>
        <taxon>Multicrustacea</taxon>
        <taxon>Malacostraca</taxon>
        <taxon>Eumalacostraca</taxon>
        <taxon>Eucarida</taxon>
        <taxon>Decapoda</taxon>
        <taxon>Pleocyemata</taxon>
        <taxon>Brachyura</taxon>
        <taxon>Eubrachyura</taxon>
        <taxon>Portunoidea</taxon>
        <taxon>Portunidae</taxon>
        <taxon>Portuninae</taxon>
        <taxon>Portunus</taxon>
    </lineage>
</organism>
<comment type="caution">
    <text evidence="1">The sequence shown here is derived from an EMBL/GenBank/DDBJ whole genome shotgun (WGS) entry which is preliminary data.</text>
</comment>
<sequence length="89" mass="9907">MPSQPLPVSRRYSMQADWIPVTSPLPTLALPHGTATLPMDQALPRLTCLPRPASRHSQLRTPAAVDLLETFRALTFTSPSVFPRWSPFI</sequence>
<proteinExistence type="predicted"/>
<accession>A0A5B7HH70</accession>